<keyword evidence="7" id="KW-0143">Chaperone</keyword>
<dbReference type="FunFam" id="2.10.250.10:FF:000001">
    <property type="entry name" value="Calnexin homolog"/>
    <property type="match status" value="1"/>
</dbReference>
<evidence type="ECO:0000313" key="14">
    <source>
        <dbReference type="EMBL" id="KAK4319514.1"/>
    </source>
</evidence>
<feature type="disulfide bond" evidence="9">
    <location>
        <begin position="1310"/>
        <end position="1344"/>
    </location>
</feature>
<evidence type="ECO:0000256" key="8">
    <source>
        <dbReference type="ARBA" id="ARBA00053392"/>
    </source>
</evidence>
<dbReference type="Proteomes" id="UP001292094">
    <property type="component" value="Unassembled WGS sequence"/>
</dbReference>
<comment type="subcellular location">
    <subcellularLocation>
        <location evidence="1">Endoplasmic reticulum membrane</location>
        <topology evidence="1">Single-pass type I membrane protein</topology>
    </subcellularLocation>
</comment>
<dbReference type="PROSITE" id="PS00804">
    <property type="entry name" value="CALRETICULIN_2"/>
    <property type="match status" value="1"/>
</dbReference>
<feature type="region of interest" description="Disordered" evidence="11">
    <location>
        <begin position="1659"/>
        <end position="1755"/>
    </location>
</feature>
<feature type="chain" id="PRO_5041935664" description="Calnexin" evidence="13">
    <location>
        <begin position="20"/>
        <end position="1755"/>
    </location>
</feature>
<dbReference type="PROSITE" id="PS50096">
    <property type="entry name" value="IQ"/>
    <property type="match status" value="1"/>
</dbReference>
<dbReference type="InterPro" id="IPR001580">
    <property type="entry name" value="Calret/calnex"/>
</dbReference>
<evidence type="ECO:0000313" key="15">
    <source>
        <dbReference type="Proteomes" id="UP001292094"/>
    </source>
</evidence>
<keyword evidence="6 12" id="KW-0472">Membrane</keyword>
<comment type="function">
    <text evidence="8">Calcium-binding protein that interacts with newly synthesized monoglucosylated glycoproteins in the endoplasmic reticulum. It may act in assisting protein assembly and/or in the retention within the ER of unassembled protein subunits. It seems to play a major role in the quality control apparatus of the ER by the retention of incorrectly folded proteins. Required for embryogenesis and larval development under heat and ER stress conditions. May be important for germ cell development. Involved in neuronal necrotic cell death.</text>
</comment>
<evidence type="ECO:0000256" key="2">
    <source>
        <dbReference type="ARBA" id="ARBA00010983"/>
    </source>
</evidence>
<dbReference type="EMBL" id="JAWZYT010000745">
    <property type="protein sequence ID" value="KAK4319514.1"/>
    <property type="molecule type" value="Genomic_DNA"/>
</dbReference>
<feature type="transmembrane region" description="Helical" evidence="12">
    <location>
        <begin position="1632"/>
        <end position="1656"/>
    </location>
</feature>
<evidence type="ECO:0000256" key="11">
    <source>
        <dbReference type="SAM" id="MobiDB-lite"/>
    </source>
</evidence>
<dbReference type="SUPFAM" id="SSF63887">
    <property type="entry name" value="P-domain of calnexin/calreticulin"/>
    <property type="match status" value="1"/>
</dbReference>
<dbReference type="InterPro" id="IPR002110">
    <property type="entry name" value="Ankyrin_rpt"/>
</dbReference>
<dbReference type="Pfam" id="PF00262">
    <property type="entry name" value="Calreticulin"/>
    <property type="match status" value="1"/>
</dbReference>
<keyword evidence="10" id="KW-0040">ANK repeat</keyword>
<evidence type="ECO:0008006" key="16">
    <source>
        <dbReference type="Google" id="ProtNLM"/>
    </source>
</evidence>
<dbReference type="SUPFAM" id="SSF48403">
    <property type="entry name" value="Ankyrin repeat"/>
    <property type="match status" value="2"/>
</dbReference>
<dbReference type="PROSITE" id="PS00803">
    <property type="entry name" value="CALRETICULIN_1"/>
    <property type="match status" value="1"/>
</dbReference>
<dbReference type="FunFam" id="2.60.120.200:FF:000011">
    <property type="entry name" value="Probable calnexin"/>
    <property type="match status" value="1"/>
</dbReference>
<dbReference type="SUPFAM" id="SSF49899">
    <property type="entry name" value="Concanavalin A-like lectins/glucanases"/>
    <property type="match status" value="1"/>
</dbReference>
<evidence type="ECO:0000256" key="7">
    <source>
        <dbReference type="ARBA" id="ARBA00023186"/>
    </source>
</evidence>
<feature type="repeat" description="ANK" evidence="10">
    <location>
        <begin position="575"/>
        <end position="607"/>
    </location>
</feature>
<reference evidence="14" key="1">
    <citation type="submission" date="2023-11" db="EMBL/GenBank/DDBJ databases">
        <title>Genome assemblies of two species of porcelain crab, Petrolisthes cinctipes and Petrolisthes manimaculis (Anomura: Porcellanidae).</title>
        <authorList>
            <person name="Angst P."/>
        </authorList>
    </citation>
    <scope>NUCLEOTIDE SEQUENCE</scope>
    <source>
        <strain evidence="14">PB745_02</strain>
        <tissue evidence="14">Gill</tissue>
    </source>
</reference>
<evidence type="ECO:0000256" key="13">
    <source>
        <dbReference type="SAM" id="SignalP"/>
    </source>
</evidence>
<feature type="compositionally biased region" description="Basic and acidic residues" evidence="11">
    <location>
        <begin position="1439"/>
        <end position="1452"/>
    </location>
</feature>
<dbReference type="PANTHER" id="PTHR11073:SF1">
    <property type="entry name" value="CALNEXIN 14D-RELATED"/>
    <property type="match status" value="1"/>
</dbReference>
<evidence type="ECO:0000256" key="1">
    <source>
        <dbReference type="ARBA" id="ARBA00004115"/>
    </source>
</evidence>
<dbReference type="PROSITE" id="PS50088">
    <property type="entry name" value="ANK_REPEAT"/>
    <property type="match status" value="11"/>
</dbReference>
<dbReference type="GO" id="GO:0051082">
    <property type="term" value="F:unfolded protein binding"/>
    <property type="evidence" value="ECO:0007669"/>
    <property type="project" value="InterPro"/>
</dbReference>
<comment type="caution">
    <text evidence="14">The sequence shown here is derived from an EMBL/GenBank/DDBJ whole genome shotgun (WGS) entry which is preliminary data.</text>
</comment>
<dbReference type="InterPro" id="IPR018124">
    <property type="entry name" value="Calret/calnex_CS"/>
</dbReference>
<dbReference type="GO" id="GO:0005509">
    <property type="term" value="F:calcium ion binding"/>
    <property type="evidence" value="ECO:0007669"/>
    <property type="project" value="InterPro"/>
</dbReference>
<dbReference type="InterPro" id="IPR013320">
    <property type="entry name" value="ConA-like_dom_sf"/>
</dbReference>
<feature type="compositionally biased region" description="Basic and acidic residues" evidence="11">
    <location>
        <begin position="1659"/>
        <end position="1668"/>
    </location>
</feature>
<evidence type="ECO:0000256" key="5">
    <source>
        <dbReference type="ARBA" id="ARBA00022989"/>
    </source>
</evidence>
<proteinExistence type="inferred from homology"/>
<feature type="compositionally biased region" description="Basic and acidic residues" evidence="11">
    <location>
        <begin position="1727"/>
        <end position="1736"/>
    </location>
</feature>
<dbReference type="SMART" id="SM00248">
    <property type="entry name" value="ANK"/>
    <property type="match status" value="16"/>
</dbReference>
<evidence type="ECO:0000256" key="12">
    <source>
        <dbReference type="SAM" id="Phobius"/>
    </source>
</evidence>
<feature type="compositionally biased region" description="Acidic residues" evidence="11">
    <location>
        <begin position="1428"/>
        <end position="1438"/>
    </location>
</feature>
<dbReference type="InterPro" id="IPR009033">
    <property type="entry name" value="Calreticulin/calnexin_P_dom_sf"/>
</dbReference>
<feature type="repeat" description="ANK" evidence="10">
    <location>
        <begin position="641"/>
        <end position="673"/>
    </location>
</feature>
<sequence>MIIGYILVNLLSSLPSTSTGHNFENHNNDCTGIYNIMNHNNKNVPPDCNIDKSDNYKYEPSEKPLICGEPTVTDGAVEGRNVDITHLVPVSHFSNVAQPLPVVTIAASNHNNAAYQQQVPVFNFNPAFFNYFGYYGKVGTSPGYPTGSFGSPGILLPAAELPKLPAAPGFLTGAGYQPGHTLTPLRPLLPGHVSTPLHSAAIIGEKQKLADILQDKNVNLEARDGWGRVALVYTVLGNYQECTEMLLKAGAKPDATDSHNRTPLHYASYKGHLGCIKAILHAVEIRGISQATVSSGVWLAQDRRGVTPLHHAAVHDNHKCLQTLLKFAALGTLDTEDHKKRTPLHWAAAYGSEENVRLLIKHGANILLPDQEGKIPVHWASMSKAEGAKNCVRTLIGAAPSSVNWQDFDGITALHLAVAEARKDSVDVILSVPKCSINLTDNQYRTALHWACNRGLTSIVGCLVEQGSSLMVMDMYGATPLHYAAQLNHTDTVELVMRQPCVRDNPSKEGHTALHWAAARGADSALAAMVRHGASLTRTDPKGCTALHIAAGAGYVATVAVLLRLRAPVDVCALDGRTPLLHAAQAGHTQIVKVLVKAGASLDHRDNEGQCALHHAVLGGHLFLAQILLRAGTSVNIQDYSGRTPLHMAAFRGLSDIMFLLLENRGDVNARDNQGQSPLHWAAQQGHLGAVNTLLDFHAYLNYTQSTVDRYTALDCAYVAEHLEVAEVLMEAGGLSVTKIMEVAATKLQALVRGYIVRKNRQMMRSRINQRDEESFEITSKKSESLVKESDEQLLHSVSQESLHTESWVDRQLMESVSSFKCINNTNSNLNQKMEEEEDELRASPSPVLLRRAGQRRSKGLASSIMKGPRKKTLRNLDLPNPGELGIAQPLDHHTTGIDNDIVPESLTKETSLAIAGMLKRSGNIAAAVLSIKDENETTRTKSSDEENSEQKVNTDREFEAFQEYPQRQTANEVKYNIYKSFSPDNGIIDSTTEESQALNKVCVKQDDTLKYSSISMMDEGDKIHWNIGNQDISKKRPDINYHQSRKQILEEKTAASLRIIGGLDTGHNKYDYGQHPSMTAEMKQRAVERWNNKLASLKLNTMQQTCSISTKPAVISSSLFRSVNVLRYITILPSQMTDHPQPLQSMISTTRIEHASRSNMAWRWQRSAILALLLINSLFPCGGYADEEEATIVDETLLEEEEVEVVYVTPKPIEGVHLMETFDDIVAFDKNWVLSKAKKEGVDENIAKYDGKWSVEPAEKMPLVGDQGLVLKSKAKHAAISSSLKKPFVFNQKPFVVQYEVNFQNGQDCGGAYIKLLSKQDRNDLKNFNDKTPYTIMFGPDKCGNDFKLHFIFRHVNPLTGEIEEKHAKRPRDKIEEPFKDKKPHLYTLILHPDNTFEILLDNEIINSGSLLEDFSPPVNPPKEIDDPNDTMPEDWDEREKIPDPDATKPDDWDEDAPFRISDPDAVKPDGWMDDEPEMIPDPSSQKPDDWDDEMDGEWEAPLINNPKCSDAPGCGEWKAPVIDNPNYKGKWRPPMIDNPNYRGKWTPRKIPNPDYFEDLEPYKMTAIDSVGLELWSMSDDIFFDNIIVTDNIQDAQQFAAETFDLKIMKLEKGQVGVFRRIINYSNKNPWLYGIYVLLVAIPVVLIFTCCCAEVKDKDAERKKTDEPTEDDPQPEGDSSEKPAVEDKGTADQVNDPAASEDPASNAESDGGEDEEEEEEEEGTADDEKAEKSDEGEQEPQTRTSPRLRKSRRD</sequence>
<accession>A0AAE1Q4Q0</accession>
<feature type="repeat" description="ANK" evidence="10">
    <location>
        <begin position="674"/>
        <end position="706"/>
    </location>
</feature>
<dbReference type="Gene3D" id="2.10.250.10">
    <property type="entry name" value="Calreticulin/calnexin, P domain"/>
    <property type="match status" value="1"/>
</dbReference>
<feature type="region of interest" description="Disordered" evidence="11">
    <location>
        <begin position="936"/>
        <end position="955"/>
    </location>
</feature>
<dbReference type="Pfam" id="PF00023">
    <property type="entry name" value="Ank"/>
    <property type="match status" value="1"/>
</dbReference>
<feature type="region of interest" description="Disordered" evidence="11">
    <location>
        <begin position="1412"/>
        <end position="1496"/>
    </location>
</feature>
<feature type="repeat" description="ANK" evidence="10">
    <location>
        <begin position="476"/>
        <end position="498"/>
    </location>
</feature>
<feature type="repeat" description="ANK" evidence="10">
    <location>
        <begin position="339"/>
        <end position="371"/>
    </location>
</feature>
<feature type="repeat" description="ANK" evidence="10">
    <location>
        <begin position="509"/>
        <end position="541"/>
    </location>
</feature>
<feature type="repeat" description="ANK" evidence="10">
    <location>
        <begin position="608"/>
        <end position="640"/>
    </location>
</feature>
<evidence type="ECO:0000256" key="3">
    <source>
        <dbReference type="ARBA" id="ARBA00022692"/>
    </source>
</evidence>
<keyword evidence="4" id="KW-0256">Endoplasmic reticulum</keyword>
<evidence type="ECO:0000256" key="9">
    <source>
        <dbReference type="PIRSR" id="PIRSR601580-3"/>
    </source>
</evidence>
<organism evidence="14 15">
    <name type="scientific">Petrolisthes manimaculis</name>
    <dbReference type="NCBI Taxonomy" id="1843537"/>
    <lineage>
        <taxon>Eukaryota</taxon>
        <taxon>Metazoa</taxon>
        <taxon>Ecdysozoa</taxon>
        <taxon>Arthropoda</taxon>
        <taxon>Crustacea</taxon>
        <taxon>Multicrustacea</taxon>
        <taxon>Malacostraca</taxon>
        <taxon>Eumalacostraca</taxon>
        <taxon>Eucarida</taxon>
        <taxon>Decapoda</taxon>
        <taxon>Pleocyemata</taxon>
        <taxon>Anomura</taxon>
        <taxon>Galatheoidea</taxon>
        <taxon>Porcellanidae</taxon>
        <taxon>Petrolisthes</taxon>
    </lineage>
</organism>
<dbReference type="InterPro" id="IPR036770">
    <property type="entry name" value="Ankyrin_rpt-contain_sf"/>
</dbReference>
<feature type="repeat" description="ANK" evidence="10">
    <location>
        <begin position="304"/>
        <end position="329"/>
    </location>
</feature>
<dbReference type="GO" id="GO:0005789">
    <property type="term" value="C:endoplasmic reticulum membrane"/>
    <property type="evidence" value="ECO:0007669"/>
    <property type="project" value="UniProtKB-SubCell"/>
</dbReference>
<dbReference type="PANTHER" id="PTHR11073">
    <property type="entry name" value="CALRETICULIN AND CALNEXIN"/>
    <property type="match status" value="1"/>
</dbReference>
<keyword evidence="3 12" id="KW-0812">Transmembrane</keyword>
<dbReference type="Gene3D" id="2.60.120.200">
    <property type="match status" value="1"/>
</dbReference>
<feature type="repeat" description="ANK" evidence="10">
    <location>
        <begin position="542"/>
        <end position="574"/>
    </location>
</feature>
<dbReference type="PROSITE" id="PS50297">
    <property type="entry name" value="ANK_REP_REGION"/>
    <property type="match status" value="9"/>
</dbReference>
<dbReference type="PRINTS" id="PR01415">
    <property type="entry name" value="ANKYRIN"/>
</dbReference>
<gene>
    <name evidence="14" type="ORF">Pmani_009553</name>
</gene>
<evidence type="ECO:0000256" key="4">
    <source>
        <dbReference type="ARBA" id="ARBA00022824"/>
    </source>
</evidence>
<feature type="compositionally biased region" description="Basic and acidic residues" evidence="11">
    <location>
        <begin position="1680"/>
        <end position="1691"/>
    </location>
</feature>
<dbReference type="PRINTS" id="PR00626">
    <property type="entry name" value="CALRETICULIN"/>
</dbReference>
<protein>
    <recommendedName>
        <fullName evidence="16">Calnexin</fullName>
    </recommendedName>
</protein>
<evidence type="ECO:0000256" key="10">
    <source>
        <dbReference type="PROSITE-ProRule" id="PRU00023"/>
    </source>
</evidence>
<comment type="similarity">
    <text evidence="2">Belongs to the calreticulin family.</text>
</comment>
<keyword evidence="15" id="KW-1185">Reference proteome</keyword>
<dbReference type="GO" id="GO:0036503">
    <property type="term" value="P:ERAD pathway"/>
    <property type="evidence" value="ECO:0007669"/>
    <property type="project" value="TreeGrafter"/>
</dbReference>
<feature type="compositionally biased region" description="Acidic residues" evidence="11">
    <location>
        <begin position="1711"/>
        <end position="1726"/>
    </location>
</feature>
<feature type="repeat" description="ANK" evidence="10">
    <location>
        <begin position="192"/>
        <end position="225"/>
    </location>
</feature>
<feature type="signal peptide" evidence="13">
    <location>
        <begin position="1"/>
        <end position="19"/>
    </location>
</feature>
<dbReference type="PROSITE" id="PS00805">
    <property type="entry name" value="CALRETICULIN_REPEAT"/>
    <property type="match status" value="1"/>
</dbReference>
<evidence type="ECO:0000256" key="6">
    <source>
        <dbReference type="ARBA" id="ARBA00023136"/>
    </source>
</evidence>
<dbReference type="Pfam" id="PF12796">
    <property type="entry name" value="Ank_2"/>
    <property type="match status" value="5"/>
</dbReference>
<keyword evidence="9" id="KW-1015">Disulfide bond</keyword>
<keyword evidence="5 12" id="KW-1133">Transmembrane helix</keyword>
<dbReference type="GO" id="GO:0006457">
    <property type="term" value="P:protein folding"/>
    <property type="evidence" value="ECO:0007669"/>
    <property type="project" value="InterPro"/>
</dbReference>
<name>A0AAE1Q4Q0_9EUCA</name>
<keyword evidence="13" id="KW-0732">Signal</keyword>
<feature type="repeat" description="ANK" evidence="10">
    <location>
        <begin position="443"/>
        <end position="475"/>
    </location>
</feature>
<dbReference type="Gene3D" id="1.25.40.20">
    <property type="entry name" value="Ankyrin repeat-containing domain"/>
    <property type="match status" value="3"/>
</dbReference>